<comment type="subunit">
    <text evidence="2">Homotetramer.</text>
</comment>
<organism evidence="5 6">
    <name type="scientific">Klebsiella pneumoniae subsp. pneumoniae</name>
    <dbReference type="NCBI Taxonomy" id="72407"/>
    <lineage>
        <taxon>Bacteria</taxon>
        <taxon>Pseudomonadati</taxon>
        <taxon>Pseudomonadota</taxon>
        <taxon>Gammaproteobacteria</taxon>
        <taxon>Enterobacterales</taxon>
        <taxon>Enterobacteriaceae</taxon>
        <taxon>Klebsiella/Raoultella group</taxon>
        <taxon>Klebsiella</taxon>
        <taxon>Klebsiella pneumoniae complex</taxon>
    </lineage>
</organism>
<gene>
    <name evidence="5" type="ORF">B0W93_30145</name>
</gene>
<evidence type="ECO:0000313" key="5">
    <source>
        <dbReference type="EMBL" id="OQZ49674.1"/>
    </source>
</evidence>
<dbReference type="GO" id="GO:0006281">
    <property type="term" value="P:DNA repair"/>
    <property type="evidence" value="ECO:0007669"/>
    <property type="project" value="UniProtKB-UniRule"/>
</dbReference>
<keyword evidence="2" id="KW-0235">DNA replication</keyword>
<geneLocation type="plasmid" evidence="5">
    <name>p2</name>
</geneLocation>
<evidence type="ECO:0000256" key="4">
    <source>
        <dbReference type="SAM" id="MobiDB-lite"/>
    </source>
</evidence>
<feature type="region of interest" description="Disordered" evidence="4">
    <location>
        <begin position="1"/>
        <end position="31"/>
    </location>
</feature>
<evidence type="ECO:0000256" key="2">
    <source>
        <dbReference type="HAMAP-Rule" id="MF_00984"/>
    </source>
</evidence>
<comment type="function">
    <text evidence="2">Plays an important role in DNA replication, recombination and repair. Binds to ssDNA and to an array of partner proteins to recruit them to their sites of action during DNA metabolism.</text>
</comment>
<evidence type="ECO:0000256" key="3">
    <source>
        <dbReference type="RuleBase" id="RU000524"/>
    </source>
</evidence>
<keyword evidence="5" id="KW-0614">Plasmid</keyword>
<dbReference type="GO" id="GO:0006310">
    <property type="term" value="P:DNA recombination"/>
    <property type="evidence" value="ECO:0007669"/>
    <property type="project" value="UniProtKB-UniRule"/>
</dbReference>
<keyword evidence="2" id="KW-0227">DNA damage</keyword>
<evidence type="ECO:0000313" key="6">
    <source>
        <dbReference type="Proteomes" id="UP000192285"/>
    </source>
</evidence>
<dbReference type="AlphaFoldDB" id="A0AB36L0V4"/>
<dbReference type="InterPro" id="IPR000424">
    <property type="entry name" value="Primosome_PriB/ssb"/>
</dbReference>
<dbReference type="InterPro" id="IPR011344">
    <property type="entry name" value="ssDNA-bd"/>
</dbReference>
<dbReference type="InterPro" id="IPR012340">
    <property type="entry name" value="NA-bd_OB-fold"/>
</dbReference>
<dbReference type="PANTHER" id="PTHR10302">
    <property type="entry name" value="SINGLE-STRANDED DNA-BINDING PROTEIN"/>
    <property type="match status" value="1"/>
</dbReference>
<feature type="compositionally biased region" description="Polar residues" evidence="4">
    <location>
        <begin position="7"/>
        <end position="26"/>
    </location>
</feature>
<dbReference type="EMBL" id="MUMT01000049">
    <property type="protein sequence ID" value="OQZ49674.1"/>
    <property type="molecule type" value="Genomic_DNA"/>
</dbReference>
<dbReference type="Pfam" id="PF00436">
    <property type="entry name" value="SSB"/>
    <property type="match status" value="1"/>
</dbReference>
<dbReference type="PANTHER" id="PTHR10302:SF27">
    <property type="entry name" value="SINGLE-STRANDED DNA-BINDING PROTEIN"/>
    <property type="match status" value="1"/>
</dbReference>
<dbReference type="Proteomes" id="UP000192285">
    <property type="component" value="Unassembled WGS sequence"/>
</dbReference>
<keyword evidence="1 2" id="KW-0238">DNA-binding</keyword>
<feature type="region of interest" description="Disordered" evidence="4">
    <location>
        <begin position="153"/>
        <end position="210"/>
    </location>
</feature>
<evidence type="ECO:0000256" key="1">
    <source>
        <dbReference type="ARBA" id="ARBA00023125"/>
    </source>
</evidence>
<comment type="caution">
    <text evidence="5">The sequence shown here is derived from an EMBL/GenBank/DDBJ whole genome shotgun (WGS) entry which is preliminary data.</text>
</comment>
<protein>
    <recommendedName>
        <fullName evidence="2 3">Single-stranded DNA-binding protein</fullName>
        <shortName evidence="2">SSB</shortName>
    </recommendedName>
</protein>
<keyword evidence="2" id="KW-0234">DNA repair</keyword>
<dbReference type="SUPFAM" id="SSF50249">
    <property type="entry name" value="Nucleic acid-binding proteins"/>
    <property type="match status" value="1"/>
</dbReference>
<dbReference type="GO" id="GO:0003697">
    <property type="term" value="F:single-stranded DNA binding"/>
    <property type="evidence" value="ECO:0007669"/>
    <property type="project" value="UniProtKB-UniRule"/>
</dbReference>
<feature type="short sequence motif" description="Important for interaction with partner proteins" evidence="2">
    <location>
        <begin position="205"/>
        <end position="210"/>
    </location>
</feature>
<proteinExistence type="inferred from homology"/>
<reference evidence="5 6" key="1">
    <citation type="journal article" date="2017" name="Clin. Microbiol. Infect.">
        <title>Clonal or not clonal? Investigating hospital outbreaks of KPC-producing Klebsiella pneumoniae with whole-genome sequencing.</title>
        <authorList>
            <person name="Ruppe E."/>
            <person name="Olearo F."/>
            <person name="Pires D."/>
            <person name="Baud D."/>
            <person name="Renzi G."/>
            <person name="Cherkaoui A."/>
            <person name="Goldenberger D."/>
            <person name="Huttner A."/>
            <person name="Francois P."/>
            <person name="Harbarth S."/>
            <person name="Schrenzel J."/>
        </authorList>
    </citation>
    <scope>NUCLEOTIDE SEQUENCE [LARGE SCALE GENOMIC DNA]</scope>
    <source>
        <strain evidence="5 6">KPN_KPC_HUG_B2</strain>
    </source>
</reference>
<dbReference type="Gene3D" id="2.40.50.140">
    <property type="entry name" value="Nucleic acid-binding proteins"/>
    <property type="match status" value="1"/>
</dbReference>
<dbReference type="CDD" id="cd04496">
    <property type="entry name" value="SSB_OBF"/>
    <property type="match status" value="1"/>
</dbReference>
<feature type="DNA-binding region" evidence="2">
    <location>
        <begin position="95"/>
        <end position="101"/>
    </location>
</feature>
<dbReference type="PROSITE" id="PS50935">
    <property type="entry name" value="SSB"/>
    <property type="match status" value="1"/>
</dbReference>
<name>A0AB36L0V4_KLEPN</name>
<keyword evidence="2" id="KW-0233">DNA recombination</keyword>
<dbReference type="GO" id="GO:0006260">
    <property type="term" value="P:DNA replication"/>
    <property type="evidence" value="ECO:0007669"/>
    <property type="project" value="UniProtKB-UniRule"/>
</dbReference>
<dbReference type="HAMAP" id="MF_00984">
    <property type="entry name" value="SSB"/>
    <property type="match status" value="1"/>
</dbReference>
<sequence>MKVISRGQVQQVPAQSQNRGPGNSTGDGFKRQNNRLRRFIMATRGVNKVILVGYLGQDPEVRYLPSGGAVANFTLATSETWRDKQDGQMRENTEWHRVVVFGKLAEVAGEYLRKGAQVYIEGQLRSRKWTDQSGLEKYVTEVVVNVGGTMQMLGGRRESQPQSDPQTPPPATSGAAKGKGKAAGKKSNTAPQQPPSQPDPGHDFDDEIPF</sequence>
<accession>A0AB36L0V4</accession>
<dbReference type="GO" id="GO:0009295">
    <property type="term" value="C:nucleoid"/>
    <property type="evidence" value="ECO:0007669"/>
    <property type="project" value="TreeGrafter"/>
</dbReference>
<dbReference type="NCBIfam" id="TIGR00621">
    <property type="entry name" value="ssb"/>
    <property type="match status" value="1"/>
</dbReference>